<dbReference type="InterPro" id="IPR001841">
    <property type="entry name" value="Znf_RING"/>
</dbReference>
<dbReference type="SUPFAM" id="SSF57850">
    <property type="entry name" value="RING/U-box"/>
    <property type="match status" value="1"/>
</dbReference>
<dbReference type="GO" id="GO:0008270">
    <property type="term" value="F:zinc ion binding"/>
    <property type="evidence" value="ECO:0007669"/>
    <property type="project" value="UniProtKB-KW"/>
</dbReference>
<dbReference type="Gene3D" id="3.30.40.10">
    <property type="entry name" value="Zinc/RING finger domain, C3HC4 (zinc finger)"/>
    <property type="match status" value="1"/>
</dbReference>
<sequence length="322" mass="35037">MSAADGIGDMRGGGGGLLMRAAARAARARWFGFLRRAYVYQNGPRSDVLAASNPFNSPFWLAAELAAAVAQVGVIAAVLAAARNERPLWPVRLWVGAYALANLLSLPLIYWRRRHSASASASAAPAPVDIEHQGSNEEAVFRGSSSYLVNKSRTFLELFTAVWFVMGNVWVFDARYTASASSSSSLHLGGAPMLHGLCVALLAYNAVLYSFPLLLFLLLCCVVPFVSSAVGFNMSSAAASAARGASDEQLEQLPKWRFKAANPGGDPGPLENPECCICLAKYRERDEVRQLPCSHLFHLRCVDRWLRIISCCPLCKQQLERQ</sequence>
<reference evidence="4" key="1">
    <citation type="submission" date="2020-07" db="EMBL/GenBank/DDBJ databases">
        <authorList>
            <person name="Lin J."/>
        </authorList>
    </citation>
    <scope>NUCLEOTIDE SEQUENCE</scope>
</reference>
<dbReference type="PROSITE" id="PS50089">
    <property type="entry name" value="ZF_RING_2"/>
    <property type="match status" value="1"/>
</dbReference>
<evidence type="ECO:0000313" key="4">
    <source>
        <dbReference type="EMBL" id="CAD1823704.1"/>
    </source>
</evidence>
<dbReference type="SMART" id="SM00184">
    <property type="entry name" value="RING"/>
    <property type="match status" value="1"/>
</dbReference>
<feature type="transmembrane region" description="Helical" evidence="2">
    <location>
        <begin position="93"/>
        <end position="111"/>
    </location>
</feature>
<evidence type="ECO:0000256" key="2">
    <source>
        <dbReference type="SAM" id="Phobius"/>
    </source>
</evidence>
<organism evidence="4">
    <name type="scientific">Ananas comosus var. bracteatus</name>
    <name type="common">red pineapple</name>
    <dbReference type="NCBI Taxonomy" id="296719"/>
    <lineage>
        <taxon>Eukaryota</taxon>
        <taxon>Viridiplantae</taxon>
        <taxon>Streptophyta</taxon>
        <taxon>Embryophyta</taxon>
        <taxon>Tracheophyta</taxon>
        <taxon>Spermatophyta</taxon>
        <taxon>Magnoliopsida</taxon>
        <taxon>Liliopsida</taxon>
        <taxon>Poales</taxon>
        <taxon>Bromeliaceae</taxon>
        <taxon>Bromelioideae</taxon>
        <taxon>Ananas</taxon>
    </lineage>
</organism>
<keyword evidence="1" id="KW-0862">Zinc</keyword>
<proteinExistence type="predicted"/>
<evidence type="ECO:0000256" key="1">
    <source>
        <dbReference type="PROSITE-ProRule" id="PRU00175"/>
    </source>
</evidence>
<keyword evidence="2" id="KW-0812">Transmembrane</keyword>
<feature type="transmembrane region" description="Helical" evidence="2">
    <location>
        <begin position="155"/>
        <end position="174"/>
    </location>
</feature>
<feature type="transmembrane region" description="Helical" evidence="2">
    <location>
        <begin position="59"/>
        <end position="81"/>
    </location>
</feature>
<evidence type="ECO:0000259" key="3">
    <source>
        <dbReference type="PROSITE" id="PS50089"/>
    </source>
</evidence>
<keyword evidence="1" id="KW-0863">Zinc-finger</keyword>
<feature type="transmembrane region" description="Helical" evidence="2">
    <location>
        <begin position="213"/>
        <end position="234"/>
    </location>
</feature>
<dbReference type="InterPro" id="IPR013083">
    <property type="entry name" value="Znf_RING/FYVE/PHD"/>
</dbReference>
<protein>
    <recommendedName>
        <fullName evidence="3">RING-type domain-containing protein</fullName>
    </recommendedName>
</protein>
<keyword evidence="1" id="KW-0479">Metal-binding</keyword>
<name>A0A6V7NZB3_ANACO</name>
<dbReference type="AlphaFoldDB" id="A0A6V7NZB3"/>
<accession>A0A6V7NZB3</accession>
<gene>
    <name evidence="4" type="ORF">CB5_LOCUS6915</name>
</gene>
<dbReference type="EMBL" id="LR862143">
    <property type="protein sequence ID" value="CAD1823704.1"/>
    <property type="molecule type" value="Genomic_DNA"/>
</dbReference>
<dbReference type="PANTHER" id="PTHR46225:SF1">
    <property type="entry name" value="RING_U-BOX SUPERFAMILY PROTEIN"/>
    <property type="match status" value="1"/>
</dbReference>
<keyword evidence="2" id="KW-0472">Membrane</keyword>
<feature type="transmembrane region" description="Helical" evidence="2">
    <location>
        <begin position="186"/>
        <end position="207"/>
    </location>
</feature>
<feature type="domain" description="RING-type" evidence="3">
    <location>
        <begin position="275"/>
        <end position="316"/>
    </location>
</feature>
<dbReference type="PANTHER" id="PTHR46225">
    <property type="entry name" value="C3H4 TYPE ZINC FINGER PROTEIN"/>
    <property type="match status" value="1"/>
</dbReference>
<keyword evidence="2" id="KW-1133">Transmembrane helix</keyword>
<dbReference type="Pfam" id="PF13639">
    <property type="entry name" value="zf-RING_2"/>
    <property type="match status" value="1"/>
</dbReference>